<evidence type="ECO:0000313" key="2">
    <source>
        <dbReference type="Proteomes" id="UP001142489"/>
    </source>
</evidence>
<protein>
    <submittedName>
        <fullName evidence="1">Uncharacterized protein</fullName>
    </submittedName>
</protein>
<dbReference type="EMBL" id="JAPFRF010000001">
    <property type="protein sequence ID" value="KAJ7345923.1"/>
    <property type="molecule type" value="Genomic_DNA"/>
</dbReference>
<name>A0A9Q0Y949_9SAUR</name>
<accession>A0A9Q0Y949</accession>
<comment type="caution">
    <text evidence="1">The sequence shown here is derived from an EMBL/GenBank/DDBJ whole genome shotgun (WGS) entry which is preliminary data.</text>
</comment>
<dbReference type="Proteomes" id="UP001142489">
    <property type="component" value="Unassembled WGS sequence"/>
</dbReference>
<organism evidence="1 2">
    <name type="scientific">Phrynocephalus forsythii</name>
    <dbReference type="NCBI Taxonomy" id="171643"/>
    <lineage>
        <taxon>Eukaryota</taxon>
        <taxon>Metazoa</taxon>
        <taxon>Chordata</taxon>
        <taxon>Craniata</taxon>
        <taxon>Vertebrata</taxon>
        <taxon>Euteleostomi</taxon>
        <taxon>Lepidosauria</taxon>
        <taxon>Squamata</taxon>
        <taxon>Bifurcata</taxon>
        <taxon>Unidentata</taxon>
        <taxon>Episquamata</taxon>
        <taxon>Toxicofera</taxon>
        <taxon>Iguania</taxon>
        <taxon>Acrodonta</taxon>
        <taxon>Agamidae</taxon>
        <taxon>Agaminae</taxon>
        <taxon>Phrynocephalus</taxon>
    </lineage>
</organism>
<sequence>MAEMGKGVTAGKIASNMQKKLTRAQEKTVLSPGDHLWYGCSTSFDKGHVLVVEDIL</sequence>
<dbReference type="OrthoDB" id="8851350at2759"/>
<keyword evidence="2" id="KW-1185">Reference proteome</keyword>
<gene>
    <name evidence="1" type="ORF">JRQ81_001873</name>
</gene>
<proteinExistence type="predicted"/>
<feature type="non-terminal residue" evidence="1">
    <location>
        <position position="1"/>
    </location>
</feature>
<reference evidence="1" key="1">
    <citation type="journal article" date="2023" name="DNA Res.">
        <title>Chromosome-level genome assembly of Phrynocephalus forsythii using third-generation DNA sequencing and Hi-C analysis.</title>
        <authorList>
            <person name="Qi Y."/>
            <person name="Zhao W."/>
            <person name="Zhao Y."/>
            <person name="Niu C."/>
            <person name="Cao S."/>
            <person name="Zhang Y."/>
        </authorList>
    </citation>
    <scope>NUCLEOTIDE SEQUENCE</scope>
    <source>
        <tissue evidence="1">Muscle</tissue>
    </source>
</reference>
<evidence type="ECO:0000313" key="1">
    <source>
        <dbReference type="EMBL" id="KAJ7345923.1"/>
    </source>
</evidence>
<dbReference type="AlphaFoldDB" id="A0A9Q0Y949"/>